<dbReference type="EMBL" id="GIFC01006595">
    <property type="protein sequence ID" value="MXU88678.1"/>
    <property type="molecule type" value="Transcribed_RNA"/>
</dbReference>
<proteinExistence type="predicted"/>
<name>A0A6B0UAP3_IXORI</name>
<organism evidence="2">
    <name type="scientific">Ixodes ricinus</name>
    <name type="common">Common tick</name>
    <name type="synonym">Acarus ricinus</name>
    <dbReference type="NCBI Taxonomy" id="34613"/>
    <lineage>
        <taxon>Eukaryota</taxon>
        <taxon>Metazoa</taxon>
        <taxon>Ecdysozoa</taxon>
        <taxon>Arthropoda</taxon>
        <taxon>Chelicerata</taxon>
        <taxon>Arachnida</taxon>
        <taxon>Acari</taxon>
        <taxon>Parasitiformes</taxon>
        <taxon>Ixodida</taxon>
        <taxon>Ixodoidea</taxon>
        <taxon>Ixodidae</taxon>
        <taxon>Ixodinae</taxon>
        <taxon>Ixodes</taxon>
    </lineage>
</organism>
<evidence type="ECO:0000256" key="1">
    <source>
        <dbReference type="SAM" id="SignalP"/>
    </source>
</evidence>
<reference evidence="2" key="1">
    <citation type="submission" date="2019-12" db="EMBL/GenBank/DDBJ databases">
        <title>An insight into the sialome of adult female Ixodes ricinus ticks feeding for 6 days.</title>
        <authorList>
            <person name="Perner J."/>
            <person name="Ribeiro J.M.C."/>
        </authorList>
    </citation>
    <scope>NUCLEOTIDE SEQUENCE</scope>
    <source>
        <strain evidence="2">Semi-engorged</strain>
        <tissue evidence="2">Salivary glands</tissue>
    </source>
</reference>
<evidence type="ECO:0008006" key="3">
    <source>
        <dbReference type="Google" id="ProtNLM"/>
    </source>
</evidence>
<protein>
    <recommendedName>
        <fullName evidence="3">Secreted protein</fullName>
    </recommendedName>
</protein>
<feature type="signal peptide" evidence="1">
    <location>
        <begin position="1"/>
        <end position="21"/>
    </location>
</feature>
<feature type="chain" id="PRO_5025622484" description="Secreted protein" evidence="1">
    <location>
        <begin position="22"/>
        <end position="103"/>
    </location>
</feature>
<sequence length="103" mass="11313">MRLMPMLWSTVSAWSVRLAGQFRIVPRAYTAAARTSGTGSLSRVASLSWALSRMPHQRAAVYPFQVRPRQRASHWRRCPFGSVSCSVHSAITLPLSAASCPLG</sequence>
<keyword evidence="1" id="KW-0732">Signal</keyword>
<accession>A0A6B0UAP3</accession>
<evidence type="ECO:0000313" key="2">
    <source>
        <dbReference type="EMBL" id="MXU88678.1"/>
    </source>
</evidence>
<dbReference type="AlphaFoldDB" id="A0A6B0UAP3"/>